<dbReference type="Proteomes" id="UP001519460">
    <property type="component" value="Unassembled WGS sequence"/>
</dbReference>
<evidence type="ECO:0000313" key="2">
    <source>
        <dbReference type="EMBL" id="KAK7483547.1"/>
    </source>
</evidence>
<dbReference type="SUPFAM" id="SSF117281">
    <property type="entry name" value="Kelch motif"/>
    <property type="match status" value="1"/>
</dbReference>
<dbReference type="InterPro" id="IPR006652">
    <property type="entry name" value="Kelch_1"/>
</dbReference>
<dbReference type="InterPro" id="IPR015915">
    <property type="entry name" value="Kelch-typ_b-propeller"/>
</dbReference>
<proteinExistence type="predicted"/>
<dbReference type="PANTHER" id="PTHR45632">
    <property type="entry name" value="LD33804P"/>
    <property type="match status" value="1"/>
</dbReference>
<evidence type="ECO:0000313" key="3">
    <source>
        <dbReference type="Proteomes" id="UP001519460"/>
    </source>
</evidence>
<dbReference type="EMBL" id="JACVVK020000225">
    <property type="protein sequence ID" value="KAK7483547.1"/>
    <property type="molecule type" value="Genomic_DNA"/>
</dbReference>
<dbReference type="Pfam" id="PF01344">
    <property type="entry name" value="Kelch_1"/>
    <property type="match status" value="3"/>
</dbReference>
<gene>
    <name evidence="2" type="ORF">BaRGS_00025221</name>
</gene>
<feature type="non-terminal residue" evidence="2">
    <location>
        <position position="180"/>
    </location>
</feature>
<accession>A0ABD0K8Y1</accession>
<comment type="caution">
    <text evidence="2">The sequence shown here is derived from an EMBL/GenBank/DDBJ whole genome shotgun (WGS) entry which is preliminary data.</text>
</comment>
<protein>
    <submittedName>
        <fullName evidence="2">Uncharacterized protein</fullName>
    </submittedName>
</protein>
<evidence type="ECO:0000256" key="1">
    <source>
        <dbReference type="ARBA" id="ARBA00022441"/>
    </source>
</evidence>
<dbReference type="SMART" id="SM00612">
    <property type="entry name" value="Kelch"/>
    <property type="match status" value="2"/>
</dbReference>
<dbReference type="AlphaFoldDB" id="A0ABD0K8Y1"/>
<dbReference type="Gene3D" id="2.120.10.80">
    <property type="entry name" value="Kelch-type beta propeller"/>
    <property type="match status" value="1"/>
</dbReference>
<keyword evidence="1" id="KW-0880">Kelch repeat</keyword>
<organism evidence="2 3">
    <name type="scientific">Batillaria attramentaria</name>
    <dbReference type="NCBI Taxonomy" id="370345"/>
    <lineage>
        <taxon>Eukaryota</taxon>
        <taxon>Metazoa</taxon>
        <taxon>Spiralia</taxon>
        <taxon>Lophotrochozoa</taxon>
        <taxon>Mollusca</taxon>
        <taxon>Gastropoda</taxon>
        <taxon>Caenogastropoda</taxon>
        <taxon>Sorbeoconcha</taxon>
        <taxon>Cerithioidea</taxon>
        <taxon>Batillariidae</taxon>
        <taxon>Batillaria</taxon>
    </lineage>
</organism>
<reference evidence="2 3" key="1">
    <citation type="journal article" date="2023" name="Sci. Data">
        <title>Genome assembly of the Korean intertidal mud-creeper Batillaria attramentaria.</title>
        <authorList>
            <person name="Patra A.K."/>
            <person name="Ho P.T."/>
            <person name="Jun S."/>
            <person name="Lee S.J."/>
            <person name="Kim Y."/>
            <person name="Won Y.J."/>
        </authorList>
    </citation>
    <scope>NUCLEOTIDE SEQUENCE [LARGE SCALE GENOMIC DNA]</scope>
    <source>
        <strain evidence="2">Wonlab-2016</strain>
    </source>
</reference>
<sequence>MEVPEPGREMYEFLLLFDRATGSPKVHYFMVDPWAPSRLFPKMNTINFNRVKDLIGYRPVVLNNCLFLIGGKDWNNGTYMAGVWKYDPRLNQWRAARPLNIARCRFSVEALDGFIYVLGGETQSSQVTDSVERYDPLADEWTQVAPLPRPRADHASCTLGGRVYVSGGISNLKHQCSNVF</sequence>
<name>A0ABD0K8Y1_9CAEN</name>
<keyword evidence="3" id="KW-1185">Reference proteome</keyword>